<name>A0A1V2GWR9_9PROT</name>
<dbReference type="Proteomes" id="UP000188879">
    <property type="component" value="Unassembled WGS sequence"/>
</dbReference>
<evidence type="ECO:0008006" key="5">
    <source>
        <dbReference type="Google" id="ProtNLM"/>
    </source>
</evidence>
<protein>
    <recommendedName>
        <fullName evidence="5">DUF1190 domain-containing protein</fullName>
    </recommendedName>
</protein>
<feature type="chain" id="PRO_5013364704" description="DUF1190 domain-containing protein" evidence="2">
    <location>
        <begin position="25"/>
        <end position="341"/>
    </location>
</feature>
<evidence type="ECO:0000256" key="2">
    <source>
        <dbReference type="SAM" id="SignalP"/>
    </source>
</evidence>
<gene>
    <name evidence="3" type="ORF">BKE38_22180</name>
</gene>
<reference evidence="3 4" key="1">
    <citation type="submission" date="2016-10" db="EMBL/GenBank/DDBJ databases">
        <title>Draft Genome sequence of Roseomonas sp. strain M3.</title>
        <authorList>
            <person name="Subhash Y."/>
            <person name="Lee S."/>
        </authorList>
    </citation>
    <scope>NUCLEOTIDE SEQUENCE [LARGE SCALE GENOMIC DNA]</scope>
    <source>
        <strain evidence="3 4">M3</strain>
    </source>
</reference>
<proteinExistence type="predicted"/>
<feature type="signal peptide" evidence="2">
    <location>
        <begin position="1"/>
        <end position="24"/>
    </location>
</feature>
<dbReference type="PROSITE" id="PS51257">
    <property type="entry name" value="PROKAR_LIPOPROTEIN"/>
    <property type="match status" value="1"/>
</dbReference>
<accession>A0A1V2GWR9</accession>
<dbReference type="Pfam" id="PF06693">
    <property type="entry name" value="DUF1190"/>
    <property type="match status" value="1"/>
</dbReference>
<feature type="compositionally biased region" description="Gly residues" evidence="1">
    <location>
        <begin position="223"/>
        <end position="240"/>
    </location>
</feature>
<evidence type="ECO:0000256" key="1">
    <source>
        <dbReference type="SAM" id="MobiDB-lite"/>
    </source>
</evidence>
<comment type="caution">
    <text evidence="3">The sequence shown here is derived from an EMBL/GenBank/DDBJ whole genome shotgun (WGS) entry which is preliminary data.</text>
</comment>
<feature type="compositionally biased region" description="Polar residues" evidence="1">
    <location>
        <begin position="312"/>
        <end position="324"/>
    </location>
</feature>
<dbReference type="EMBL" id="MLCO01000250">
    <property type="protein sequence ID" value="ONG48205.1"/>
    <property type="molecule type" value="Genomic_DNA"/>
</dbReference>
<dbReference type="InterPro" id="IPR009576">
    <property type="entry name" value="Biofilm_formation_YgiB"/>
</dbReference>
<feature type="region of interest" description="Disordered" evidence="1">
    <location>
        <begin position="220"/>
        <end position="240"/>
    </location>
</feature>
<feature type="region of interest" description="Disordered" evidence="1">
    <location>
        <begin position="294"/>
        <end position="341"/>
    </location>
</feature>
<organism evidence="3 4">
    <name type="scientific">Teichococcus deserti</name>
    <dbReference type="NCBI Taxonomy" id="1817963"/>
    <lineage>
        <taxon>Bacteria</taxon>
        <taxon>Pseudomonadati</taxon>
        <taxon>Pseudomonadota</taxon>
        <taxon>Alphaproteobacteria</taxon>
        <taxon>Acetobacterales</taxon>
        <taxon>Roseomonadaceae</taxon>
        <taxon>Roseomonas</taxon>
    </lineage>
</organism>
<evidence type="ECO:0000313" key="3">
    <source>
        <dbReference type="EMBL" id="ONG48205.1"/>
    </source>
</evidence>
<dbReference type="RefSeq" id="WP_076959474.1">
    <property type="nucleotide sequence ID" value="NZ_MLCO01000250.1"/>
</dbReference>
<keyword evidence="4" id="KW-1185">Reference proteome</keyword>
<keyword evidence="2" id="KW-0732">Signal</keyword>
<dbReference type="AlphaFoldDB" id="A0A1V2GWR9"/>
<evidence type="ECO:0000313" key="4">
    <source>
        <dbReference type="Proteomes" id="UP000188879"/>
    </source>
</evidence>
<sequence length="341" mass="35193">MTTRRRSTTIRAAALVGLGLGVAACDEAPVPADTPQDAARREAECRAAHQRLGADPAGCAALERLARSEQEAARPHFETRLRCEMQFGPGACEGDAGTQGAGALWRPVLAGGAAGYPQDGDPGPVVTDRRGQSWALRGVLPPAMVATPTSDGLAPSIRQRRAYARLAPTYGDQAACEADWQRCEGGALVVANRFADDESCRAVWGQCTEARIDLPATAQTAEGGSGGYSGSGGGGGGGGGGGRSTIFWWSSYNEGWQRRYAGSYAPRYQGWSWSGDRQPVAVYRRPGVHGAAAQAWDSGSRSLGPAGRMVASSETTASGRSSGTVARAGFGSTGRSLSAGG</sequence>